<evidence type="ECO:0000256" key="1">
    <source>
        <dbReference type="SAM" id="SignalP"/>
    </source>
</evidence>
<dbReference type="OrthoDB" id="1490014at2"/>
<dbReference type="PROSITE" id="PS50835">
    <property type="entry name" value="IG_LIKE"/>
    <property type="match status" value="1"/>
</dbReference>
<dbReference type="NCBIfam" id="TIGR04131">
    <property type="entry name" value="Bac_Flav_CTERM"/>
    <property type="match status" value="1"/>
</dbReference>
<feature type="signal peptide" evidence="1">
    <location>
        <begin position="1"/>
        <end position="23"/>
    </location>
</feature>
<organism evidence="3 4">
    <name type="scientific">Spirosoma pollinicola</name>
    <dbReference type="NCBI Taxonomy" id="2057025"/>
    <lineage>
        <taxon>Bacteria</taxon>
        <taxon>Pseudomonadati</taxon>
        <taxon>Bacteroidota</taxon>
        <taxon>Cytophagia</taxon>
        <taxon>Cytophagales</taxon>
        <taxon>Cytophagaceae</taxon>
        <taxon>Spirosoma</taxon>
    </lineage>
</organism>
<feature type="chain" id="PRO_5014856068" description="Ig-like domain-containing protein" evidence="1">
    <location>
        <begin position="24"/>
        <end position="788"/>
    </location>
</feature>
<keyword evidence="1" id="KW-0732">Signal</keyword>
<feature type="domain" description="Ig-like" evidence="2">
    <location>
        <begin position="399"/>
        <end position="469"/>
    </location>
</feature>
<proteinExistence type="predicted"/>
<dbReference type="InterPro" id="IPR013783">
    <property type="entry name" value="Ig-like_fold"/>
</dbReference>
<evidence type="ECO:0000313" key="4">
    <source>
        <dbReference type="Proteomes" id="UP000232883"/>
    </source>
</evidence>
<protein>
    <recommendedName>
        <fullName evidence="2">Ig-like domain-containing protein</fullName>
    </recommendedName>
</protein>
<gene>
    <name evidence="3" type="ORF">CWM47_13590</name>
</gene>
<dbReference type="EMBL" id="CP025096">
    <property type="protein sequence ID" value="AUD02774.1"/>
    <property type="molecule type" value="Genomic_DNA"/>
</dbReference>
<accession>A0A2K8YYW8</accession>
<dbReference type="RefSeq" id="WP_100988490.1">
    <property type="nucleotide sequence ID" value="NZ_CP025096.1"/>
</dbReference>
<keyword evidence="4" id="KW-1185">Reference proteome</keyword>
<name>A0A2K8YYW8_9BACT</name>
<dbReference type="Gene3D" id="2.60.40.10">
    <property type="entry name" value="Immunoglobulins"/>
    <property type="match status" value="1"/>
</dbReference>
<dbReference type="Pfam" id="PF13585">
    <property type="entry name" value="CHU_C"/>
    <property type="match status" value="1"/>
</dbReference>
<reference evidence="3 4" key="1">
    <citation type="submission" date="2017-11" db="EMBL/GenBank/DDBJ databases">
        <title>Taxonomic description and genome sequences of Spirosoma HA7 sp. nov., isolated from pollen microhabitat of Corylus avellana.</title>
        <authorList>
            <person name="Ambika Manirajan B."/>
            <person name="Suarez C."/>
            <person name="Ratering S."/>
            <person name="Geissler-Plaum R."/>
            <person name="Cardinale M."/>
            <person name="Sylvia S."/>
        </authorList>
    </citation>
    <scope>NUCLEOTIDE SEQUENCE [LARGE SCALE GENOMIC DNA]</scope>
    <source>
        <strain evidence="3 4">HA7</strain>
    </source>
</reference>
<evidence type="ECO:0000313" key="3">
    <source>
        <dbReference type="EMBL" id="AUD02774.1"/>
    </source>
</evidence>
<dbReference type="Proteomes" id="UP000232883">
    <property type="component" value="Chromosome"/>
</dbReference>
<dbReference type="KEGG" id="spir:CWM47_13590"/>
<evidence type="ECO:0000259" key="2">
    <source>
        <dbReference type="PROSITE" id="PS50835"/>
    </source>
</evidence>
<dbReference type="InterPro" id="IPR026341">
    <property type="entry name" value="T9SS_type_B"/>
</dbReference>
<dbReference type="InterPro" id="IPR007110">
    <property type="entry name" value="Ig-like_dom"/>
</dbReference>
<dbReference type="AlphaFoldDB" id="A0A2K8YYW8"/>
<sequence length="788" mass="84810">MRLFTFLCIIWLLVVGTSLPSLATHQVGGQLEMHAVGDVPGHYRITVTNYLENGTQGINRQASSGLVGIFRKSDNAQMMVFTVRQTGTKAPVVYANAYCASQRNLNFVVWTYEADIQLDPANYGDAQGYYMSYQTRNRNAGINNIATPDQTGFTFYLEFPALQQNGQAFTNSSPHFGTINGEYICLGSPFTFGFDGSDTDGDELRYSMITPLNQKGNSQNTVSAGPYPDVNWLSEYDANNSMPGNPSLTVDARTGKLSVTATQLGLFVFAVKVEEYRNGVKIGEVRRDFQFLVIDCPSQTTPDPAVQITDRPALLSSTICQGESSVLQAAVNANWNYQWRQNGVNIAGATNSSITVSEPGIYMVVVSQKAVCSKVGNSENVTVTVINSKAKLYERGHLCATTGTVHLLATAPTKVTYQWYRDNQALAGQTTDSVSTTQPGNYWVMTRNTAYGCKINSDTAVVDRSAAVQAVIQSESGQNRICPGASLALEGSGGISYNWQKDGVTVDSTSSRYSTNTPGSFVLTATDSFGCEGKSSPAVITQLAALTVTFDSIPGVCGPDQPLHTLTGSPAGGEFSGTGVTDSLFSPQLAGIGNHPLTYTVKAAPECAGTVATRIAVVAPTPTIQLLDSLTTYKGNTFTLNPVYTGNPNQFQWAGSTYLDNPSTANPTITDIQNDITYTVDVKNSTGCEVKDTIHITVFAQVLIPDAFTPNGDGQNDVWDLMGIEAFPNAIVRIFNRWGEIIYSSGVGYTNPFDGTLNGTSLPTGVYAYTLYTVPEKPIIRGRLVLIR</sequence>